<protein>
    <submittedName>
        <fullName evidence="1">Fis family transcriptional regulator</fullName>
    </submittedName>
</protein>
<dbReference type="RefSeq" id="WP_116272406.1">
    <property type="nucleotide sequence ID" value="NZ_KZ859521.1"/>
</dbReference>
<organism evidence="1 2">
    <name type="scientific">Rhizobium leguminosarum bv. trifolii</name>
    <dbReference type="NCBI Taxonomy" id="386"/>
    <lineage>
        <taxon>Bacteria</taxon>
        <taxon>Pseudomonadati</taxon>
        <taxon>Pseudomonadota</taxon>
        <taxon>Alphaproteobacteria</taxon>
        <taxon>Hyphomicrobiales</taxon>
        <taxon>Rhizobiaceae</taxon>
        <taxon>Rhizobium/Agrobacterium group</taxon>
        <taxon>Rhizobium</taxon>
    </lineage>
</organism>
<comment type="caution">
    <text evidence="1">The sequence shown here is derived from an EMBL/GenBank/DDBJ whole genome shotgun (WGS) entry which is preliminary data.</text>
</comment>
<sequence length="267" mass="28546">MNTKQIIPSDEELTAFIDGELTAEEAARIETMVNEDESVAERLEFLSRASLPFEQAFAPLLSQAPREKLEAMLAAIPVGEVARSGSAPALVSRRRLLGALAASLIAGIAIDRAVLGIGKGFSAKDENSEWRAVVADYISLYTPETLAGPAPERDVQAAQLASLHEKLGLSLSPEAVALPGIDFKRALLLQYDGKPLAQIAYLDPETGPMALCIVRSDGGPKAPDLESRKGMNVVYWLNGTHAFMLIGHAAADRMTAIADELRGRVDA</sequence>
<dbReference type="AlphaFoldDB" id="A0A3E1BXK9"/>
<accession>A0A3E1BXK9</accession>
<proteinExistence type="predicted"/>
<dbReference type="EMBL" id="NAOO01000004">
    <property type="protein sequence ID" value="RFB99692.1"/>
    <property type="molecule type" value="Genomic_DNA"/>
</dbReference>
<reference evidence="1 2" key="1">
    <citation type="submission" date="2017-03" db="EMBL/GenBank/DDBJ databases">
        <title>Genome analysis of Rhizobial strains effectives or ineffectives for nitrogen fixation isolated from bean seeds.</title>
        <authorList>
            <person name="Peralta H."/>
            <person name="Aguilar-Vera A."/>
            <person name="Mora Y."/>
            <person name="Vargas-Lagunas C."/>
            <person name="Girard L."/>
            <person name="Mora J."/>
        </authorList>
    </citation>
    <scope>NUCLEOTIDE SEQUENCE [LARGE SCALE GENOMIC DNA]</scope>
    <source>
        <strain evidence="1 2">CCGM5</strain>
    </source>
</reference>
<dbReference type="Proteomes" id="UP000256748">
    <property type="component" value="Unassembled WGS sequence"/>
</dbReference>
<name>A0A3E1BXK9_RHILT</name>
<gene>
    <name evidence="1" type="ORF">B5K10_04010</name>
</gene>
<evidence type="ECO:0000313" key="1">
    <source>
        <dbReference type="EMBL" id="RFB99692.1"/>
    </source>
</evidence>
<evidence type="ECO:0000313" key="2">
    <source>
        <dbReference type="Proteomes" id="UP000256748"/>
    </source>
</evidence>